<reference evidence="6 7" key="1">
    <citation type="journal article" date="2018" name="Arch. Microbiol.">
        <title>New insights into the metabolic potential of the phototrophic purple bacterium Rhodopila globiformis DSM 161(T) from its draft genome sequence and evidence for a vanadium-dependent nitrogenase.</title>
        <authorList>
            <person name="Imhoff J.F."/>
            <person name="Rahn T."/>
            <person name="Kunzel S."/>
            <person name="Neulinger S.C."/>
        </authorList>
    </citation>
    <scope>NUCLEOTIDE SEQUENCE [LARGE SCALE GENOMIC DNA]</scope>
    <source>
        <strain evidence="6 7">DSM 16996</strain>
    </source>
</reference>
<dbReference type="Proteomes" id="UP000239089">
    <property type="component" value="Unassembled WGS sequence"/>
</dbReference>
<keyword evidence="5" id="KW-0753">Steroid metabolism</keyword>
<evidence type="ECO:0000256" key="5">
    <source>
        <dbReference type="ARBA" id="ARBA00023221"/>
    </source>
</evidence>
<evidence type="ECO:0000256" key="1">
    <source>
        <dbReference type="ARBA" id="ARBA00006484"/>
    </source>
</evidence>
<gene>
    <name evidence="6" type="ORF">CCR94_01115</name>
</gene>
<keyword evidence="4" id="KW-0443">Lipid metabolism</keyword>
<dbReference type="PANTHER" id="PTHR43180">
    <property type="entry name" value="3-OXOACYL-(ACYL-CARRIER-PROTEIN) REDUCTASE (AFU_ORTHOLOGUE AFUA_6G11210)"/>
    <property type="match status" value="1"/>
</dbReference>
<evidence type="ECO:0000256" key="3">
    <source>
        <dbReference type="ARBA" id="ARBA00023027"/>
    </source>
</evidence>
<dbReference type="RefSeq" id="WP_104506051.1">
    <property type="nucleotide sequence ID" value="NZ_JACIGC010000039.1"/>
</dbReference>
<dbReference type="PRINTS" id="PR00081">
    <property type="entry name" value="GDHRDH"/>
</dbReference>
<dbReference type="Gene3D" id="3.40.50.720">
    <property type="entry name" value="NAD(P)-binding Rossmann-like Domain"/>
    <property type="match status" value="1"/>
</dbReference>
<dbReference type="PRINTS" id="PR00080">
    <property type="entry name" value="SDRFAMILY"/>
</dbReference>
<comment type="similarity">
    <text evidence="1">Belongs to the short-chain dehydrogenases/reductases (SDR) family.</text>
</comment>
<dbReference type="NCBIfam" id="NF005559">
    <property type="entry name" value="PRK07231.1"/>
    <property type="match status" value="1"/>
</dbReference>
<dbReference type="Pfam" id="PF13561">
    <property type="entry name" value="adh_short_C2"/>
    <property type="match status" value="1"/>
</dbReference>
<dbReference type="FunFam" id="3.40.50.720:FF:000084">
    <property type="entry name" value="Short-chain dehydrogenase reductase"/>
    <property type="match status" value="1"/>
</dbReference>
<dbReference type="InterPro" id="IPR020904">
    <property type="entry name" value="Sc_DH/Rdtase_CS"/>
</dbReference>
<dbReference type="EMBL" id="NHSJ01000016">
    <property type="protein sequence ID" value="PPQ33611.1"/>
    <property type="molecule type" value="Genomic_DNA"/>
</dbReference>
<dbReference type="InterPro" id="IPR036291">
    <property type="entry name" value="NAD(P)-bd_dom_sf"/>
</dbReference>
<evidence type="ECO:0000256" key="2">
    <source>
        <dbReference type="ARBA" id="ARBA00023002"/>
    </source>
</evidence>
<dbReference type="AlphaFoldDB" id="A0A2S6NG75"/>
<accession>A0A2S6NG75</accession>
<proteinExistence type="inferred from homology"/>
<sequence>MRTEQPWGIGAGIAERFADIGASVVLTDVNKSKGQEVAARIRAKGGKAVFQAHDVANESHWEAAVAAAIGSYGQLDVLVNNAAIEQTVWLADVDFADMQKLLTINVSGAILGHKHAIRVMRPGGASGRGGSIINISSVAALIGAPGLGVYSASKGAIRLLSKAAAVERGALKYGIRVNALHPAFVQTEMGEKLPGDFVSLGVFPDIDAARKAHTALYPQGRTGVPRDIADAAVFLASDMSSWVTGTELVVDGGLSIC</sequence>
<organism evidence="6 7">
    <name type="scientific">Rhodoblastus sphagnicola</name>
    <dbReference type="NCBI Taxonomy" id="333368"/>
    <lineage>
        <taxon>Bacteria</taxon>
        <taxon>Pseudomonadati</taxon>
        <taxon>Pseudomonadota</taxon>
        <taxon>Alphaproteobacteria</taxon>
        <taxon>Hyphomicrobiales</taxon>
        <taxon>Rhodoblastaceae</taxon>
        <taxon>Rhodoblastus</taxon>
    </lineage>
</organism>
<evidence type="ECO:0000256" key="4">
    <source>
        <dbReference type="ARBA" id="ARBA00023098"/>
    </source>
</evidence>
<dbReference type="SUPFAM" id="SSF51735">
    <property type="entry name" value="NAD(P)-binding Rossmann-fold domains"/>
    <property type="match status" value="1"/>
</dbReference>
<keyword evidence="7" id="KW-1185">Reference proteome</keyword>
<evidence type="ECO:0000313" key="7">
    <source>
        <dbReference type="Proteomes" id="UP000239089"/>
    </source>
</evidence>
<name>A0A2S6NG75_9HYPH</name>
<protein>
    <submittedName>
        <fullName evidence="6">Dehydrogenase</fullName>
    </submittedName>
</protein>
<keyword evidence="2" id="KW-0560">Oxidoreductase</keyword>
<keyword evidence="3" id="KW-0520">NAD</keyword>
<dbReference type="OrthoDB" id="9779623at2"/>
<dbReference type="PROSITE" id="PS00061">
    <property type="entry name" value="ADH_SHORT"/>
    <property type="match status" value="1"/>
</dbReference>
<comment type="caution">
    <text evidence="6">The sequence shown here is derived from an EMBL/GenBank/DDBJ whole genome shotgun (WGS) entry which is preliminary data.</text>
</comment>
<dbReference type="InterPro" id="IPR002347">
    <property type="entry name" value="SDR_fam"/>
</dbReference>
<dbReference type="GO" id="GO:0016491">
    <property type="term" value="F:oxidoreductase activity"/>
    <property type="evidence" value="ECO:0007669"/>
    <property type="project" value="UniProtKB-KW"/>
</dbReference>
<dbReference type="GO" id="GO:0008202">
    <property type="term" value="P:steroid metabolic process"/>
    <property type="evidence" value="ECO:0007669"/>
    <property type="project" value="UniProtKB-KW"/>
</dbReference>
<dbReference type="PANTHER" id="PTHR43180:SF28">
    <property type="entry name" value="NAD(P)-BINDING ROSSMANN-FOLD SUPERFAMILY PROTEIN"/>
    <property type="match status" value="1"/>
</dbReference>
<evidence type="ECO:0000313" key="6">
    <source>
        <dbReference type="EMBL" id="PPQ33611.1"/>
    </source>
</evidence>